<dbReference type="InterPro" id="IPR024079">
    <property type="entry name" value="MetalloPept_cat_dom_sf"/>
</dbReference>
<comment type="caution">
    <text evidence="2">The sequence shown here is derived from an EMBL/GenBank/DDBJ whole genome shotgun (WGS) entry which is preliminary data.</text>
</comment>
<keyword evidence="1" id="KW-0732">Signal</keyword>
<protein>
    <recommendedName>
        <fullName evidence="4">Peptidase M10 metallopeptidase domain-containing protein</fullName>
    </recommendedName>
</protein>
<evidence type="ECO:0000256" key="1">
    <source>
        <dbReference type="SAM" id="SignalP"/>
    </source>
</evidence>
<feature type="chain" id="PRO_5045443316" description="Peptidase M10 metallopeptidase domain-containing protein" evidence="1">
    <location>
        <begin position="27"/>
        <end position="180"/>
    </location>
</feature>
<dbReference type="EMBL" id="JAGGKG010000002">
    <property type="protein sequence ID" value="MBP1904213.1"/>
    <property type="molecule type" value="Genomic_DNA"/>
</dbReference>
<dbReference type="Proteomes" id="UP001519272">
    <property type="component" value="Unassembled WGS sequence"/>
</dbReference>
<name>A0ABS4FPE4_9BACL</name>
<gene>
    <name evidence="2" type="ORF">J2Z32_000830</name>
</gene>
<feature type="signal peptide" evidence="1">
    <location>
        <begin position="1"/>
        <end position="26"/>
    </location>
</feature>
<keyword evidence="3" id="KW-1185">Reference proteome</keyword>
<dbReference type="SUPFAM" id="SSF55486">
    <property type="entry name" value="Metalloproteases ('zincins'), catalytic domain"/>
    <property type="match status" value="1"/>
</dbReference>
<proteinExistence type="predicted"/>
<reference evidence="2 3" key="1">
    <citation type="submission" date="2021-03" db="EMBL/GenBank/DDBJ databases">
        <title>Genomic Encyclopedia of Type Strains, Phase IV (KMG-IV): sequencing the most valuable type-strain genomes for metagenomic binning, comparative biology and taxonomic classification.</title>
        <authorList>
            <person name="Goeker M."/>
        </authorList>
    </citation>
    <scope>NUCLEOTIDE SEQUENCE [LARGE SCALE GENOMIC DNA]</scope>
    <source>
        <strain evidence="2 3">DSM 14349</strain>
    </source>
</reference>
<evidence type="ECO:0000313" key="2">
    <source>
        <dbReference type="EMBL" id="MBP1904213.1"/>
    </source>
</evidence>
<dbReference type="RefSeq" id="WP_210087878.1">
    <property type="nucleotide sequence ID" value="NZ_JAGGKG010000002.1"/>
</dbReference>
<organism evidence="2 3">
    <name type="scientific">Paenibacillus turicensis</name>
    <dbReference type="NCBI Taxonomy" id="160487"/>
    <lineage>
        <taxon>Bacteria</taxon>
        <taxon>Bacillati</taxon>
        <taxon>Bacillota</taxon>
        <taxon>Bacilli</taxon>
        <taxon>Bacillales</taxon>
        <taxon>Paenibacillaceae</taxon>
        <taxon>Paenibacillus</taxon>
    </lineage>
</organism>
<accession>A0ABS4FPE4</accession>
<dbReference type="Gene3D" id="3.40.390.10">
    <property type="entry name" value="Collagenase (Catalytic Domain)"/>
    <property type="match status" value="1"/>
</dbReference>
<evidence type="ECO:0008006" key="4">
    <source>
        <dbReference type="Google" id="ProtNLM"/>
    </source>
</evidence>
<sequence>MKKVKKLSSLVLIFTLLLSSAALVHAADPYLNYGSKSGSITVKSYANSYNSTWVSIINNARSAWNSSSAKVSISTSSSSNNTIEAAKFNDSWYGLCSQSYNTSTGYTTKFTIKVNARTISKDATNFDSFAKSTVAHEFGHVFWLCDNPSTSSSSLMKHSRNRNSLTTPQSFDIKNVNKKY</sequence>
<evidence type="ECO:0000313" key="3">
    <source>
        <dbReference type="Proteomes" id="UP001519272"/>
    </source>
</evidence>